<dbReference type="AlphaFoldDB" id="A0A1J0WJI8"/>
<dbReference type="GO" id="GO:0007155">
    <property type="term" value="P:cell adhesion"/>
    <property type="evidence" value="ECO:0007669"/>
    <property type="project" value="InterPro"/>
</dbReference>
<keyword evidence="2 3" id="KW-0732">Signal</keyword>
<protein>
    <recommendedName>
        <fullName evidence="6">Curlin</fullName>
    </recommendedName>
</protein>
<sequence length="149" mass="15311">MKLTLAFVAALSIGVTAAQADTLSNTLTIIDTGSENRLTVVQSDGGGHTAEITLSGTDNGAAALVAGPLMPELVLGRFEQKGFGHVARLDIGGRNNGFAGLQTGSGHFLSGEIMGSDNLAQVVQTGAGQTAVFRQIGTRNNLSIRQSSW</sequence>
<comment type="similarity">
    <text evidence="1">Belongs to the CsgA/CsgB family.</text>
</comment>
<gene>
    <name evidence="4" type="ORF">BOO69_14350</name>
</gene>
<dbReference type="EMBL" id="CP018076">
    <property type="protein sequence ID" value="APE44461.1"/>
    <property type="molecule type" value="Genomic_DNA"/>
</dbReference>
<dbReference type="STRING" id="1917485.BOO69_14350"/>
<name>A0A1J0WJI8_9RHOB</name>
<organism evidence="4 5">
    <name type="scientific">Sulfitobacter alexandrii</name>
    <dbReference type="NCBI Taxonomy" id="1917485"/>
    <lineage>
        <taxon>Bacteria</taxon>
        <taxon>Pseudomonadati</taxon>
        <taxon>Pseudomonadota</taxon>
        <taxon>Alphaproteobacteria</taxon>
        <taxon>Rhodobacterales</taxon>
        <taxon>Roseobacteraceae</taxon>
        <taxon>Sulfitobacter</taxon>
    </lineage>
</organism>
<accession>A0A1J0WJI8</accession>
<evidence type="ECO:0000313" key="4">
    <source>
        <dbReference type="EMBL" id="APE44461.1"/>
    </source>
</evidence>
<evidence type="ECO:0000256" key="2">
    <source>
        <dbReference type="ARBA" id="ARBA00022729"/>
    </source>
</evidence>
<evidence type="ECO:0000256" key="1">
    <source>
        <dbReference type="ARBA" id="ARBA00009766"/>
    </source>
</evidence>
<dbReference type="Proteomes" id="UP000181897">
    <property type="component" value="Chromosome"/>
</dbReference>
<feature type="signal peptide" evidence="3">
    <location>
        <begin position="1"/>
        <end position="20"/>
    </location>
</feature>
<dbReference type="Pfam" id="PF07012">
    <property type="entry name" value="Curlin_rpt"/>
    <property type="match status" value="1"/>
</dbReference>
<dbReference type="KEGG" id="suam:BOO69_14350"/>
<reference evidence="4 5" key="1">
    <citation type="submission" date="2016-11" db="EMBL/GenBank/DDBJ databases">
        <title>Complete genome sequence of Sulfitobacter sp. AM1-D1, a toxic bacteria associated with marine dinoflagellate Alexandrium minutum in East China Sea.</title>
        <authorList>
            <person name="Yang Q."/>
            <person name="Zhang X."/>
            <person name="Tian X."/>
        </authorList>
    </citation>
    <scope>NUCLEOTIDE SEQUENCE [LARGE SCALE GENOMIC DNA]</scope>
    <source>
        <strain evidence="4 5">AM1-D1</strain>
    </source>
</reference>
<evidence type="ECO:0008006" key="6">
    <source>
        <dbReference type="Google" id="ProtNLM"/>
    </source>
</evidence>
<evidence type="ECO:0000256" key="3">
    <source>
        <dbReference type="SAM" id="SignalP"/>
    </source>
</evidence>
<dbReference type="OrthoDB" id="8433967at2"/>
<proteinExistence type="inferred from homology"/>
<evidence type="ECO:0000313" key="5">
    <source>
        <dbReference type="Proteomes" id="UP000181897"/>
    </source>
</evidence>
<dbReference type="GO" id="GO:0009289">
    <property type="term" value="C:pilus"/>
    <property type="evidence" value="ECO:0007669"/>
    <property type="project" value="InterPro"/>
</dbReference>
<dbReference type="RefSeq" id="WP_071972803.1">
    <property type="nucleotide sequence ID" value="NZ_CP018076.1"/>
</dbReference>
<feature type="chain" id="PRO_5012249862" description="Curlin" evidence="3">
    <location>
        <begin position="21"/>
        <end position="149"/>
    </location>
</feature>
<keyword evidence="5" id="KW-1185">Reference proteome</keyword>
<dbReference type="InterPro" id="IPR009742">
    <property type="entry name" value="Curlin_rpt"/>
</dbReference>